<dbReference type="NCBIfam" id="TIGR00128">
    <property type="entry name" value="fabD"/>
    <property type="match status" value="1"/>
</dbReference>
<dbReference type="PANTHER" id="PTHR42681">
    <property type="entry name" value="MALONYL-COA-ACYL CARRIER PROTEIN TRANSACYLASE, MITOCHONDRIAL"/>
    <property type="match status" value="1"/>
</dbReference>
<reference evidence="7 8" key="1">
    <citation type="submission" date="2018-07" db="EMBL/GenBank/DDBJ databases">
        <title>Genomic Encyclopedia of Type Strains, Phase IV (KMG-IV): sequencing the most valuable type-strain genomes for metagenomic binning, comparative biology and taxonomic classification.</title>
        <authorList>
            <person name="Goeker M."/>
        </authorList>
    </citation>
    <scope>NUCLEOTIDE SEQUENCE [LARGE SCALE GENOMIC DNA]</scope>
    <source>
        <strain evidence="7 8">DSM 27016</strain>
    </source>
</reference>
<comment type="similarity">
    <text evidence="1">Belongs to the FabD family.</text>
</comment>
<organism evidence="7 8">
    <name type="scientific">Anaerobacterium chartisolvens</name>
    <dbReference type="NCBI Taxonomy" id="1297424"/>
    <lineage>
        <taxon>Bacteria</taxon>
        <taxon>Bacillati</taxon>
        <taxon>Bacillota</taxon>
        <taxon>Clostridia</taxon>
        <taxon>Eubacteriales</taxon>
        <taxon>Oscillospiraceae</taxon>
        <taxon>Anaerobacterium</taxon>
    </lineage>
</organism>
<evidence type="ECO:0000259" key="6">
    <source>
        <dbReference type="SMART" id="SM00827"/>
    </source>
</evidence>
<protein>
    <recommendedName>
        <fullName evidence="2">[acyl-carrier-protein] S-malonyltransferase</fullName>
        <ecNumber evidence="2">2.3.1.39</ecNumber>
    </recommendedName>
</protein>
<evidence type="ECO:0000256" key="1">
    <source>
        <dbReference type="ARBA" id="ARBA00008217"/>
    </source>
</evidence>
<dbReference type="InterPro" id="IPR014043">
    <property type="entry name" value="Acyl_transferase_dom"/>
</dbReference>
<evidence type="ECO:0000313" key="7">
    <source>
        <dbReference type="EMBL" id="RCX14279.1"/>
    </source>
</evidence>
<evidence type="ECO:0000256" key="4">
    <source>
        <dbReference type="ARBA" id="ARBA00023315"/>
    </source>
</evidence>
<evidence type="ECO:0000256" key="3">
    <source>
        <dbReference type="ARBA" id="ARBA00022679"/>
    </source>
</evidence>
<evidence type="ECO:0000256" key="2">
    <source>
        <dbReference type="ARBA" id="ARBA00013258"/>
    </source>
</evidence>
<dbReference type="FunFam" id="3.30.70.250:FF:000001">
    <property type="entry name" value="Malonyl CoA-acyl carrier protein transacylase"/>
    <property type="match status" value="1"/>
</dbReference>
<comment type="caution">
    <text evidence="7">The sequence shown here is derived from an EMBL/GenBank/DDBJ whole genome shotgun (WGS) entry which is preliminary data.</text>
</comment>
<dbReference type="GO" id="GO:0005829">
    <property type="term" value="C:cytosol"/>
    <property type="evidence" value="ECO:0007669"/>
    <property type="project" value="TreeGrafter"/>
</dbReference>
<gene>
    <name evidence="7" type="ORF">DFR58_1152</name>
</gene>
<dbReference type="InterPro" id="IPR050858">
    <property type="entry name" value="Mal-CoA-ACP_Trans/PKS_FabD"/>
</dbReference>
<keyword evidence="4" id="KW-0012">Acyltransferase</keyword>
<dbReference type="EMBL" id="QPJT01000015">
    <property type="protein sequence ID" value="RCX14279.1"/>
    <property type="molecule type" value="Genomic_DNA"/>
</dbReference>
<comment type="catalytic activity">
    <reaction evidence="5">
        <text>holo-[ACP] + malonyl-CoA = malonyl-[ACP] + CoA</text>
        <dbReference type="Rhea" id="RHEA:41792"/>
        <dbReference type="Rhea" id="RHEA-COMP:9623"/>
        <dbReference type="Rhea" id="RHEA-COMP:9685"/>
        <dbReference type="ChEBI" id="CHEBI:57287"/>
        <dbReference type="ChEBI" id="CHEBI:57384"/>
        <dbReference type="ChEBI" id="CHEBI:64479"/>
        <dbReference type="ChEBI" id="CHEBI:78449"/>
        <dbReference type="EC" id="2.3.1.39"/>
    </reaction>
</comment>
<dbReference type="Proteomes" id="UP000253034">
    <property type="component" value="Unassembled WGS sequence"/>
</dbReference>
<feature type="domain" description="Malonyl-CoA:ACP transacylase (MAT)" evidence="6">
    <location>
        <begin position="7"/>
        <end position="305"/>
    </location>
</feature>
<keyword evidence="8" id="KW-1185">Reference proteome</keyword>
<dbReference type="Pfam" id="PF00698">
    <property type="entry name" value="Acyl_transf_1"/>
    <property type="match status" value="1"/>
</dbReference>
<sequence>MKSIALLFPGQGSQYVGMGKELSGQFKAAAEVFEEANDSVGFDLRKMCFEGSMEELTKTENTQPAILTASVAAFRVYMEEIGVLPLYTAGHSLGEFSALCCAGVLSFYDAVRLVRKRGLFMQSAVPLGVGSMAAVSGVSRQAIEDQCKKISSEDKIVVVSNYNSPEQIVISGHTDAVNAASEDLKTMGARVIPLKVSAPFHSPLMQPAADKLREELGGYSYGSFKWPVISNVTAAPYEGEEKIIDYLSMQIVKPVKWQPSMEYLKEKGIELAVEVGPQTVLRNLMKKNVPGIKAVSYESEQDRKAVKASILQPDGYGEGPKRGIDIITKCIAIAVCTKNSNWDNDEYTKGVIEPYRKVQAMKEEIEKEGRQPSLDEVKEAVKMLISVFNTKRTSMEEQAERFKQVFPDREELKDFEDLKIPG</sequence>
<dbReference type="InterPro" id="IPR004410">
    <property type="entry name" value="Malonyl_CoA-ACP_transAc_FabD"/>
</dbReference>
<evidence type="ECO:0000256" key="5">
    <source>
        <dbReference type="ARBA" id="ARBA00048462"/>
    </source>
</evidence>
<dbReference type="Gene3D" id="3.30.70.250">
    <property type="entry name" value="Malonyl-CoA ACP transacylase, ACP-binding"/>
    <property type="match status" value="1"/>
</dbReference>
<accession>A0A369AYC4</accession>
<dbReference type="SMART" id="SM00827">
    <property type="entry name" value="PKS_AT"/>
    <property type="match status" value="1"/>
</dbReference>
<dbReference type="GO" id="GO:0006633">
    <property type="term" value="P:fatty acid biosynthetic process"/>
    <property type="evidence" value="ECO:0007669"/>
    <property type="project" value="TreeGrafter"/>
</dbReference>
<dbReference type="SUPFAM" id="SSF52151">
    <property type="entry name" value="FabD/lysophospholipase-like"/>
    <property type="match status" value="1"/>
</dbReference>
<dbReference type="OrthoDB" id="9805460at2"/>
<dbReference type="SUPFAM" id="SSF55048">
    <property type="entry name" value="Probable ACP-binding domain of malonyl-CoA ACP transacylase"/>
    <property type="match status" value="1"/>
</dbReference>
<dbReference type="InterPro" id="IPR016035">
    <property type="entry name" value="Acyl_Trfase/lysoPLipase"/>
</dbReference>
<evidence type="ECO:0000313" key="8">
    <source>
        <dbReference type="Proteomes" id="UP000253034"/>
    </source>
</evidence>
<dbReference type="PANTHER" id="PTHR42681:SF1">
    <property type="entry name" value="MALONYL-COA-ACYL CARRIER PROTEIN TRANSACYLASE, MITOCHONDRIAL"/>
    <property type="match status" value="1"/>
</dbReference>
<dbReference type="Gene3D" id="3.40.366.10">
    <property type="entry name" value="Malonyl-Coenzyme A Acyl Carrier Protein, domain 2"/>
    <property type="match status" value="1"/>
</dbReference>
<dbReference type="AlphaFoldDB" id="A0A369AYC4"/>
<proteinExistence type="inferred from homology"/>
<dbReference type="InterPro" id="IPR001227">
    <property type="entry name" value="Ac_transferase_dom_sf"/>
</dbReference>
<dbReference type="GO" id="GO:0004314">
    <property type="term" value="F:[acyl-carrier-protein] S-malonyltransferase activity"/>
    <property type="evidence" value="ECO:0007669"/>
    <property type="project" value="UniProtKB-EC"/>
</dbReference>
<keyword evidence="3 7" id="KW-0808">Transferase</keyword>
<dbReference type="InterPro" id="IPR016036">
    <property type="entry name" value="Malonyl_transacylase_ACP-bd"/>
</dbReference>
<dbReference type="RefSeq" id="WP_114298308.1">
    <property type="nucleotide sequence ID" value="NZ_QPJT01000015.1"/>
</dbReference>
<dbReference type="EC" id="2.3.1.39" evidence="2"/>
<name>A0A369AYC4_9FIRM</name>